<organism evidence="2 3">
    <name type="scientific">Paramarasmius palmivorus</name>
    <dbReference type="NCBI Taxonomy" id="297713"/>
    <lineage>
        <taxon>Eukaryota</taxon>
        <taxon>Fungi</taxon>
        <taxon>Dikarya</taxon>
        <taxon>Basidiomycota</taxon>
        <taxon>Agaricomycotina</taxon>
        <taxon>Agaricomycetes</taxon>
        <taxon>Agaricomycetidae</taxon>
        <taxon>Agaricales</taxon>
        <taxon>Marasmiineae</taxon>
        <taxon>Marasmiaceae</taxon>
        <taxon>Paramarasmius</taxon>
    </lineage>
</organism>
<evidence type="ECO:0000313" key="3">
    <source>
        <dbReference type="Proteomes" id="UP001383192"/>
    </source>
</evidence>
<evidence type="ECO:0000313" key="2">
    <source>
        <dbReference type="EMBL" id="KAK7040339.1"/>
    </source>
</evidence>
<name>A0AAW0CKU9_9AGAR</name>
<evidence type="ECO:0000256" key="1">
    <source>
        <dbReference type="SAM" id="MobiDB-lite"/>
    </source>
</evidence>
<feature type="region of interest" description="Disordered" evidence="1">
    <location>
        <begin position="155"/>
        <end position="176"/>
    </location>
</feature>
<reference evidence="2 3" key="1">
    <citation type="submission" date="2024-01" db="EMBL/GenBank/DDBJ databases">
        <title>A draft genome for a cacao thread blight-causing isolate of Paramarasmius palmivorus.</title>
        <authorList>
            <person name="Baruah I.K."/>
            <person name="Bukari Y."/>
            <person name="Amoako-Attah I."/>
            <person name="Meinhardt L.W."/>
            <person name="Bailey B.A."/>
            <person name="Cohen S.P."/>
        </authorList>
    </citation>
    <scope>NUCLEOTIDE SEQUENCE [LARGE SCALE GENOMIC DNA]</scope>
    <source>
        <strain evidence="2 3">GH-12</strain>
    </source>
</reference>
<dbReference type="Proteomes" id="UP001383192">
    <property type="component" value="Unassembled WGS sequence"/>
</dbReference>
<feature type="compositionally biased region" description="Polar residues" evidence="1">
    <location>
        <begin position="45"/>
        <end position="62"/>
    </location>
</feature>
<feature type="compositionally biased region" description="Pro residues" evidence="1">
    <location>
        <begin position="353"/>
        <end position="368"/>
    </location>
</feature>
<feature type="compositionally biased region" description="Polar residues" evidence="1">
    <location>
        <begin position="72"/>
        <end position="90"/>
    </location>
</feature>
<feature type="compositionally biased region" description="Low complexity" evidence="1">
    <location>
        <begin position="275"/>
        <end position="288"/>
    </location>
</feature>
<feature type="region of interest" description="Disordered" evidence="1">
    <location>
        <begin position="218"/>
        <end position="385"/>
    </location>
</feature>
<feature type="compositionally biased region" description="Low complexity" evidence="1">
    <location>
        <begin position="220"/>
        <end position="265"/>
    </location>
</feature>
<accession>A0AAW0CKU9</accession>
<feature type="compositionally biased region" description="Polar residues" evidence="1">
    <location>
        <begin position="299"/>
        <end position="317"/>
    </location>
</feature>
<protein>
    <submittedName>
        <fullName evidence="2">Uncharacterized protein</fullName>
    </submittedName>
</protein>
<feature type="region of interest" description="Disordered" evidence="1">
    <location>
        <begin position="1"/>
        <end position="31"/>
    </location>
</feature>
<proteinExistence type="predicted"/>
<sequence length="434" mass="46434">MSIRTIQTRYKASSSPSTVLTTIDTNSPSPPGLAAKVLYLNMSTPRTLSPKPSSANTSTLSPLASPYRPKSNRSSSSRHIQNQHLHQQSQRAGARAGRGIPAAPVEVPSSGLVGAGSGIVEPTFGSLPTYQSTSRFDPFGDFTVSESANNSHYFLSQPLRQSPPSSPPSSMTSFAFNDTLHSSDATQPLGSGSGATFKPAYNHYYYYDPMTNSPTLAYGSPPVSSSSNSNRFNHNRNRSNPNYRARNNGNHYNTTNNLSNSYNNNHGRRANSVVNPSFNHSPRPNSRSPSPPSPLTSPTKVTFPSPSTVAFPSQGTVLQDPFADPVVPTAPIEPVPVRTRKRSNTISETRRSPSPPSPSTPPRSPSPPSVAVAEKPTVAPSLTPKKDNSAISKLVAAMLLNRVDAMGRSRCGKRVNSCGTRYVKSGLSRVVCVE</sequence>
<dbReference type="EMBL" id="JAYKXP010000037">
    <property type="protein sequence ID" value="KAK7040339.1"/>
    <property type="molecule type" value="Genomic_DNA"/>
</dbReference>
<dbReference type="AlphaFoldDB" id="A0AAW0CKU9"/>
<feature type="region of interest" description="Disordered" evidence="1">
    <location>
        <begin position="45"/>
        <end position="98"/>
    </location>
</feature>
<gene>
    <name evidence="2" type="ORF">VNI00_009807</name>
</gene>
<feature type="compositionally biased region" description="Polar residues" evidence="1">
    <location>
        <begin position="1"/>
        <end position="27"/>
    </location>
</feature>
<keyword evidence="3" id="KW-1185">Reference proteome</keyword>
<comment type="caution">
    <text evidence="2">The sequence shown here is derived from an EMBL/GenBank/DDBJ whole genome shotgun (WGS) entry which is preliminary data.</text>
</comment>